<dbReference type="Proteomes" id="UP000788993">
    <property type="component" value="Unassembled WGS sequence"/>
</dbReference>
<reference evidence="1" key="2">
    <citation type="submission" date="2021-01" db="EMBL/GenBank/DDBJ databases">
        <authorList>
            <person name="Schikora-Tamarit M.A."/>
        </authorList>
    </citation>
    <scope>NUCLEOTIDE SEQUENCE</scope>
    <source>
        <strain evidence="1">NCAIM Y.01608</strain>
    </source>
</reference>
<dbReference type="EMBL" id="JAEUBD010001266">
    <property type="protein sequence ID" value="KAH3663160.1"/>
    <property type="molecule type" value="Genomic_DNA"/>
</dbReference>
<evidence type="ECO:0000313" key="1">
    <source>
        <dbReference type="EMBL" id="KAH3663160.1"/>
    </source>
</evidence>
<organism evidence="1 2">
    <name type="scientific">Ogataea polymorpha</name>
    <dbReference type="NCBI Taxonomy" id="460523"/>
    <lineage>
        <taxon>Eukaryota</taxon>
        <taxon>Fungi</taxon>
        <taxon>Dikarya</taxon>
        <taxon>Ascomycota</taxon>
        <taxon>Saccharomycotina</taxon>
        <taxon>Pichiomycetes</taxon>
        <taxon>Pichiales</taxon>
        <taxon>Pichiaceae</taxon>
        <taxon>Ogataea</taxon>
    </lineage>
</organism>
<reference evidence="1" key="1">
    <citation type="journal article" date="2021" name="Open Biol.">
        <title>Shared evolutionary footprints suggest mitochondrial oxidative damage underlies multiple complex I losses in fungi.</title>
        <authorList>
            <person name="Schikora-Tamarit M.A."/>
            <person name="Marcet-Houben M."/>
            <person name="Nosek J."/>
            <person name="Gabaldon T."/>
        </authorList>
    </citation>
    <scope>NUCLEOTIDE SEQUENCE</scope>
    <source>
        <strain evidence="1">NCAIM Y.01608</strain>
    </source>
</reference>
<evidence type="ECO:0000313" key="2">
    <source>
        <dbReference type="Proteomes" id="UP000788993"/>
    </source>
</evidence>
<comment type="caution">
    <text evidence="1">The sequence shown here is derived from an EMBL/GenBank/DDBJ whole genome shotgun (WGS) entry which is preliminary data.</text>
</comment>
<keyword evidence="2" id="KW-1185">Reference proteome</keyword>
<accession>A0A9P8P126</accession>
<dbReference type="AlphaFoldDB" id="A0A9P8P126"/>
<proteinExistence type="predicted"/>
<sequence length="79" mass="8957">MMVFSPTWPIRNKSCERDTTLSWDSSDSEENTSLALDFRILEQTTSGHDDMTYMELRASSAIPNQLPSAVYCNKTAESF</sequence>
<name>A0A9P8P126_9ASCO</name>
<gene>
    <name evidence="1" type="ORF">OGATHE_004736</name>
</gene>
<protein>
    <submittedName>
        <fullName evidence="1">Uncharacterized protein</fullName>
    </submittedName>
</protein>